<protein>
    <submittedName>
        <fullName evidence="1">Uncharacterized protein</fullName>
    </submittedName>
</protein>
<keyword evidence="2" id="KW-1185">Reference proteome</keyword>
<sequence length="99" mass="11074">MCLSSFMIIPSCSLFSGNHNVNDLFIFDGLTGRYRLLHRLAKANRRIKENLSKYRLSAVLRILTVYGATTLAAKDGNVSAARKTTGIFRYAALLLNKHL</sequence>
<dbReference type="AlphaFoldDB" id="E0SM73"/>
<proteinExistence type="predicted"/>
<dbReference type="PATRIC" id="fig|198628.6.peg.3169"/>
<dbReference type="KEGG" id="ddd:Dda3937_00060"/>
<accession>E0SM73</accession>
<evidence type="ECO:0000313" key="2">
    <source>
        <dbReference type="Proteomes" id="UP000006859"/>
    </source>
</evidence>
<evidence type="ECO:0000313" key="1">
    <source>
        <dbReference type="EMBL" id="ADM99408.1"/>
    </source>
</evidence>
<dbReference type="HOGENOM" id="CLU_2315788_0_0_6"/>
<name>E0SM73_DICD3</name>
<organism evidence="1 2">
    <name type="scientific">Dickeya dadantii (strain 3937)</name>
    <name type="common">Erwinia chrysanthemi (strain 3937)</name>
    <dbReference type="NCBI Taxonomy" id="198628"/>
    <lineage>
        <taxon>Bacteria</taxon>
        <taxon>Pseudomonadati</taxon>
        <taxon>Pseudomonadota</taxon>
        <taxon>Gammaproteobacteria</taxon>
        <taxon>Enterobacterales</taxon>
        <taxon>Pectobacteriaceae</taxon>
        <taxon>Dickeya</taxon>
    </lineage>
</organism>
<dbReference type="Proteomes" id="UP000006859">
    <property type="component" value="Chromosome"/>
</dbReference>
<gene>
    <name evidence="1" type="ordered locus">Dda3937_00060</name>
</gene>
<dbReference type="EMBL" id="CP002038">
    <property type="protein sequence ID" value="ADM99408.1"/>
    <property type="molecule type" value="Genomic_DNA"/>
</dbReference>
<reference evidence="1 2" key="1">
    <citation type="journal article" date="2011" name="J. Bacteriol.">
        <title>Genome sequence of the plant-pathogenic bacterium Dickeya dadantii 3937.</title>
        <authorList>
            <person name="Glasner J.D."/>
            <person name="Yang C.H."/>
            <person name="Reverchon S."/>
            <person name="Hugouvieux-Cotte-Pattat N."/>
            <person name="Condemine G."/>
            <person name="Bohin J.P."/>
            <person name="Van Gijsegem F."/>
            <person name="Yang S."/>
            <person name="Franza T."/>
            <person name="Expert D."/>
            <person name="Plunkett G. III"/>
            <person name="San Francisco M.J."/>
            <person name="Charkowski A.O."/>
            <person name="Py B."/>
            <person name="Bell K."/>
            <person name="Rauscher L."/>
            <person name="Rodriguez-Palenzuela P."/>
            <person name="Toussaint A."/>
            <person name="Holeva M.C."/>
            <person name="He S.Y."/>
            <person name="Douet V."/>
            <person name="Boccara M."/>
            <person name="Blanco C."/>
            <person name="Toth I."/>
            <person name="Anderson B.D."/>
            <person name="Biehl B.S."/>
            <person name="Mau B."/>
            <person name="Flynn S.M."/>
            <person name="Barras F."/>
            <person name="Lindeberg M."/>
            <person name="Birch P.R."/>
            <person name="Tsuyumu S."/>
            <person name="Shi X."/>
            <person name="Hibbing M."/>
            <person name="Yap M.N."/>
            <person name="Carpentier M."/>
            <person name="Dassa E."/>
            <person name="Umehara M."/>
            <person name="Kim J.F."/>
            <person name="Rusch M."/>
            <person name="Soni P."/>
            <person name="Mayhew G.F."/>
            <person name="Fouts D.E."/>
            <person name="Gill S.R."/>
            <person name="Blattner F.R."/>
            <person name="Keen N.T."/>
            <person name="Perna N.T."/>
        </authorList>
    </citation>
    <scope>NUCLEOTIDE SEQUENCE [LARGE SCALE GENOMIC DNA]</scope>
    <source>
        <strain evidence="1 2">3937</strain>
    </source>
</reference>
<dbReference type="STRING" id="198628.Dda3937_00060"/>